<dbReference type="AlphaFoldDB" id="A0A9X1ZHU9"/>
<feature type="region of interest" description="Disordered" evidence="1">
    <location>
        <begin position="84"/>
        <end position="134"/>
    </location>
</feature>
<dbReference type="Proteomes" id="UP001139333">
    <property type="component" value="Unassembled WGS sequence"/>
</dbReference>
<name>A0A9X1ZHU9_9GAMM</name>
<evidence type="ECO:0000256" key="1">
    <source>
        <dbReference type="SAM" id="MobiDB-lite"/>
    </source>
</evidence>
<keyword evidence="3" id="KW-1185">Reference proteome</keyword>
<proteinExistence type="predicted"/>
<evidence type="ECO:0000313" key="2">
    <source>
        <dbReference type="EMBL" id="MCL1142589.1"/>
    </source>
</evidence>
<protein>
    <submittedName>
        <fullName evidence="2">Uncharacterized protein</fullName>
    </submittedName>
</protein>
<reference evidence="2" key="1">
    <citation type="submission" date="2022-01" db="EMBL/GenBank/DDBJ databases">
        <title>Whole genome-based taxonomy of the Shewanellaceae.</title>
        <authorList>
            <person name="Martin-Rodriguez A.J."/>
        </authorList>
    </citation>
    <scope>NUCLEOTIDE SEQUENCE</scope>
    <source>
        <strain evidence="2">DSM 16422</strain>
    </source>
</reference>
<sequence length="274" mass="31004">MIKSVLIAILLHTLVLLFIQLTWTNTPNTELKRNQANVAVLKSYLITEHQYQQWFNKPSVEDSLIKEDEGNDAAVHKSSVKQSEFSKAVDSKPIVENTNLQANTQQKKQLTPNGEAEQSAIISNKTPIKPLESDKDIADNKLVPQRNSQQKSTSINQASKQYLSNNQSQLFEAMVQNQHADANKPVGSMSVMDPELEFIEIEQATDPQQIHTFNHRLDPNRIVKQGDYCYKVVKLATQINPHAWNYGFAEFCGEDEVQQALDSSISFRVNKIKP</sequence>
<evidence type="ECO:0000313" key="3">
    <source>
        <dbReference type="Proteomes" id="UP001139333"/>
    </source>
</evidence>
<accession>A0A9X1ZHU9</accession>
<gene>
    <name evidence="2" type="ORF">L2672_07805</name>
</gene>
<comment type="caution">
    <text evidence="2">The sequence shown here is derived from an EMBL/GenBank/DDBJ whole genome shotgun (WGS) entry which is preliminary data.</text>
</comment>
<organism evidence="2 3">
    <name type="scientific">Shewanella gaetbuli</name>
    <dbReference type="NCBI Taxonomy" id="220752"/>
    <lineage>
        <taxon>Bacteria</taxon>
        <taxon>Pseudomonadati</taxon>
        <taxon>Pseudomonadota</taxon>
        <taxon>Gammaproteobacteria</taxon>
        <taxon>Alteromonadales</taxon>
        <taxon>Shewanellaceae</taxon>
        <taxon>Shewanella</taxon>
    </lineage>
</organism>
<dbReference type="EMBL" id="JAKIKP010000004">
    <property type="protein sequence ID" value="MCL1142589.1"/>
    <property type="molecule type" value="Genomic_DNA"/>
</dbReference>
<dbReference type="RefSeq" id="WP_248995266.1">
    <property type="nucleotide sequence ID" value="NZ_JAKIKP010000004.1"/>
</dbReference>
<feature type="compositionally biased region" description="Polar residues" evidence="1">
    <location>
        <begin position="96"/>
        <end position="112"/>
    </location>
</feature>